<reference evidence="3 4" key="1">
    <citation type="journal article" date="2011" name="Stand. Genomic Sci.">
        <title>Complete genome sequence of Allochromatium vinosum DSM 180(T).</title>
        <authorList>
            <person name="Weissgerber T."/>
            <person name="Zigann R."/>
            <person name="Bruce D."/>
            <person name="Chang Y.J."/>
            <person name="Detter J.C."/>
            <person name="Han C."/>
            <person name="Hauser L."/>
            <person name="Jeffries C.D."/>
            <person name="Land M."/>
            <person name="Munk A.C."/>
            <person name="Tapia R."/>
            <person name="Dahl C."/>
        </authorList>
    </citation>
    <scope>NUCLEOTIDE SEQUENCE [LARGE SCALE GENOMIC DNA]</scope>
    <source>
        <strain evidence="4">ATCC 17899 / DSM 180 / NBRC 103801 / NCIMB 10441 / D</strain>
    </source>
</reference>
<dbReference type="PANTHER" id="PTHR42954:SF2">
    <property type="entry name" value="FE(2+) TRANSPORT PROTEIN A"/>
    <property type="match status" value="1"/>
</dbReference>
<proteinExistence type="predicted"/>
<feature type="domain" description="Ferrous iron transporter FeoA-like" evidence="2">
    <location>
        <begin position="10"/>
        <end position="82"/>
    </location>
</feature>
<evidence type="ECO:0000313" key="3">
    <source>
        <dbReference type="EMBL" id="ADC63173.1"/>
    </source>
</evidence>
<dbReference type="Proteomes" id="UP000001441">
    <property type="component" value="Chromosome"/>
</dbReference>
<dbReference type="GO" id="GO:0046914">
    <property type="term" value="F:transition metal ion binding"/>
    <property type="evidence" value="ECO:0007669"/>
    <property type="project" value="InterPro"/>
</dbReference>
<keyword evidence="4" id="KW-1185">Reference proteome</keyword>
<accession>D3RW10</accession>
<dbReference type="Gene3D" id="2.30.30.90">
    <property type="match status" value="1"/>
</dbReference>
<dbReference type="Pfam" id="PF04023">
    <property type="entry name" value="FeoA"/>
    <property type="match status" value="1"/>
</dbReference>
<dbReference type="KEGG" id="alv:Alvin_2255"/>
<evidence type="ECO:0000259" key="2">
    <source>
        <dbReference type="SMART" id="SM00899"/>
    </source>
</evidence>
<organism evidence="3 4">
    <name type="scientific">Allochromatium vinosum (strain ATCC 17899 / DSM 180 / NBRC 103801 / NCIMB 10441 / D)</name>
    <name type="common">Chromatium vinosum</name>
    <dbReference type="NCBI Taxonomy" id="572477"/>
    <lineage>
        <taxon>Bacteria</taxon>
        <taxon>Pseudomonadati</taxon>
        <taxon>Pseudomonadota</taxon>
        <taxon>Gammaproteobacteria</taxon>
        <taxon>Chromatiales</taxon>
        <taxon>Chromatiaceae</taxon>
        <taxon>Allochromatium</taxon>
    </lineage>
</organism>
<evidence type="ECO:0000313" key="4">
    <source>
        <dbReference type="Proteomes" id="UP000001441"/>
    </source>
</evidence>
<keyword evidence="1" id="KW-0408">Iron</keyword>
<dbReference type="HOGENOM" id="CLU_150646_12_4_6"/>
<dbReference type="AlphaFoldDB" id="D3RW10"/>
<dbReference type="STRING" id="572477.Alvin_2255"/>
<dbReference type="InterPro" id="IPR038157">
    <property type="entry name" value="FeoA_core_dom"/>
</dbReference>
<evidence type="ECO:0000256" key="1">
    <source>
        <dbReference type="ARBA" id="ARBA00023004"/>
    </source>
</evidence>
<dbReference type="InterPro" id="IPR007167">
    <property type="entry name" value="Fe-transptr_FeoA-like"/>
</dbReference>
<dbReference type="PANTHER" id="PTHR42954">
    <property type="entry name" value="FE(2+) TRANSPORT PROTEIN A"/>
    <property type="match status" value="1"/>
</dbReference>
<dbReference type="InterPro" id="IPR052713">
    <property type="entry name" value="FeoA"/>
</dbReference>
<name>D3RW10_ALLVD</name>
<dbReference type="RefSeq" id="WP_012971445.1">
    <property type="nucleotide sequence ID" value="NC_013851.1"/>
</dbReference>
<dbReference type="InterPro" id="IPR008988">
    <property type="entry name" value="Transcriptional_repressor_C"/>
</dbReference>
<dbReference type="SMART" id="SM00899">
    <property type="entry name" value="FeoA"/>
    <property type="match status" value="1"/>
</dbReference>
<gene>
    <name evidence="3" type="ordered locus">Alvin_2255</name>
</gene>
<dbReference type="OrthoDB" id="9811076at2"/>
<dbReference type="SUPFAM" id="SSF50037">
    <property type="entry name" value="C-terminal domain of transcriptional repressors"/>
    <property type="match status" value="1"/>
</dbReference>
<sequence length="84" mass="9566">MPKSPDRSTRTLNDIRPGHRTRIRRHLGRGAVRQRLMDLGLMPDVEIVLVRSAPLGDPIEIKLEAANVTLRRREAATIEVFDDE</sequence>
<dbReference type="eggNOG" id="COG1918">
    <property type="taxonomic scope" value="Bacteria"/>
</dbReference>
<dbReference type="EMBL" id="CP001896">
    <property type="protein sequence ID" value="ADC63173.1"/>
    <property type="molecule type" value="Genomic_DNA"/>
</dbReference>
<protein>
    <submittedName>
        <fullName evidence="3">FeoA family protein</fullName>
    </submittedName>
</protein>